<name>A0A6A4II19_9AGAR</name>
<feature type="non-terminal residue" evidence="2">
    <location>
        <position position="80"/>
    </location>
</feature>
<feature type="chain" id="PRO_5025546671" evidence="1">
    <location>
        <begin position="24"/>
        <end position="80"/>
    </location>
</feature>
<sequence length="80" mass="9113">MFIPSPTIHTISIVLILWVTARGDQTPWNNLHAPPDNIAFRALLEGALTRAGLFRVSYLNSLNPTQPQSKLWTSNWWPCR</sequence>
<gene>
    <name evidence="2" type="ORF">BT96DRAFT_849919</name>
</gene>
<dbReference type="EMBL" id="ML769392">
    <property type="protein sequence ID" value="KAE9408235.1"/>
    <property type="molecule type" value="Genomic_DNA"/>
</dbReference>
<keyword evidence="3" id="KW-1185">Reference proteome</keyword>
<proteinExistence type="predicted"/>
<organism evidence="2 3">
    <name type="scientific">Gymnopus androsaceus JB14</name>
    <dbReference type="NCBI Taxonomy" id="1447944"/>
    <lineage>
        <taxon>Eukaryota</taxon>
        <taxon>Fungi</taxon>
        <taxon>Dikarya</taxon>
        <taxon>Basidiomycota</taxon>
        <taxon>Agaricomycotina</taxon>
        <taxon>Agaricomycetes</taxon>
        <taxon>Agaricomycetidae</taxon>
        <taxon>Agaricales</taxon>
        <taxon>Marasmiineae</taxon>
        <taxon>Omphalotaceae</taxon>
        <taxon>Gymnopus</taxon>
    </lineage>
</organism>
<feature type="signal peptide" evidence="1">
    <location>
        <begin position="1"/>
        <end position="23"/>
    </location>
</feature>
<keyword evidence="1" id="KW-0732">Signal</keyword>
<accession>A0A6A4II19</accession>
<evidence type="ECO:0000313" key="3">
    <source>
        <dbReference type="Proteomes" id="UP000799118"/>
    </source>
</evidence>
<evidence type="ECO:0000256" key="1">
    <source>
        <dbReference type="SAM" id="SignalP"/>
    </source>
</evidence>
<reference evidence="2" key="1">
    <citation type="journal article" date="2019" name="Environ. Microbiol.">
        <title>Fungal ecological strategies reflected in gene transcription - a case study of two litter decomposers.</title>
        <authorList>
            <person name="Barbi F."/>
            <person name="Kohler A."/>
            <person name="Barry K."/>
            <person name="Baskaran P."/>
            <person name="Daum C."/>
            <person name="Fauchery L."/>
            <person name="Ihrmark K."/>
            <person name="Kuo A."/>
            <person name="LaButti K."/>
            <person name="Lipzen A."/>
            <person name="Morin E."/>
            <person name="Grigoriev I.V."/>
            <person name="Henrissat B."/>
            <person name="Lindahl B."/>
            <person name="Martin F."/>
        </authorList>
    </citation>
    <scope>NUCLEOTIDE SEQUENCE</scope>
    <source>
        <strain evidence="2">JB14</strain>
    </source>
</reference>
<evidence type="ECO:0000313" key="2">
    <source>
        <dbReference type="EMBL" id="KAE9408235.1"/>
    </source>
</evidence>
<dbReference type="AlphaFoldDB" id="A0A6A4II19"/>
<protein>
    <submittedName>
        <fullName evidence="2">Uncharacterized protein</fullName>
    </submittedName>
</protein>
<dbReference type="Proteomes" id="UP000799118">
    <property type="component" value="Unassembled WGS sequence"/>
</dbReference>